<dbReference type="AlphaFoldDB" id="A0A4P7XJT6"/>
<organism evidence="2 3">
    <name type="scientific">Hydrocarboniclastica marina</name>
    <dbReference type="NCBI Taxonomy" id="2259620"/>
    <lineage>
        <taxon>Bacteria</taxon>
        <taxon>Pseudomonadati</taxon>
        <taxon>Pseudomonadota</taxon>
        <taxon>Gammaproteobacteria</taxon>
        <taxon>Alteromonadales</taxon>
        <taxon>Alteromonadaceae</taxon>
        <taxon>Hydrocarboniclastica</taxon>
    </lineage>
</organism>
<feature type="chain" id="PRO_5020577848" evidence="1">
    <location>
        <begin position="23"/>
        <end position="139"/>
    </location>
</feature>
<keyword evidence="1" id="KW-0732">Signal</keyword>
<dbReference type="SUPFAM" id="SSF53850">
    <property type="entry name" value="Periplasmic binding protein-like II"/>
    <property type="match status" value="1"/>
</dbReference>
<dbReference type="OrthoDB" id="5368544at2"/>
<gene>
    <name evidence="2" type="ORF">soil367_14725</name>
</gene>
<proteinExistence type="predicted"/>
<dbReference type="Proteomes" id="UP000298049">
    <property type="component" value="Chromosome"/>
</dbReference>
<dbReference type="KEGG" id="hmi:soil367_14725"/>
<sequence length="139" mass="14537">MKTIIKASLFSIMTLVTANALAEVAVIVHPGNSASLAKDDVERIYLGKVKTFPGGDAVTPLNLPEGHATRTEFDQTLVGKSPSQLKAFWSKQVFTGKGTPPDEVADAAAMKAKVSSDPSAVGYVDAADVDSSVRVVGTF</sequence>
<name>A0A4P7XJT6_9ALTE</name>
<reference evidence="2 3" key="1">
    <citation type="submission" date="2018-07" db="EMBL/GenBank/DDBJ databases">
        <title>Marsedoiliclastica nanhaica gen. nov. sp. nov., a novel marine hydrocarbonoclastic bacterium isolated from an in-situ enriched hydrocarbon-degrading consortium in deep-sea sediment.</title>
        <authorList>
            <person name="Dong C."/>
            <person name="Ma T."/>
            <person name="Liu R."/>
            <person name="Shao Z."/>
        </authorList>
    </citation>
    <scope>NUCLEOTIDE SEQUENCE [LARGE SCALE GENOMIC DNA]</scope>
    <source>
        <strain evidence="3">soil36-7</strain>
    </source>
</reference>
<evidence type="ECO:0000256" key="1">
    <source>
        <dbReference type="SAM" id="SignalP"/>
    </source>
</evidence>
<feature type="signal peptide" evidence="1">
    <location>
        <begin position="1"/>
        <end position="22"/>
    </location>
</feature>
<evidence type="ECO:0000313" key="2">
    <source>
        <dbReference type="EMBL" id="QCF27085.1"/>
    </source>
</evidence>
<keyword evidence="3" id="KW-1185">Reference proteome</keyword>
<dbReference type="RefSeq" id="WP_136549790.1">
    <property type="nucleotide sequence ID" value="NZ_CP031093.1"/>
</dbReference>
<dbReference type="Gene3D" id="3.40.190.10">
    <property type="entry name" value="Periplasmic binding protein-like II"/>
    <property type="match status" value="1"/>
</dbReference>
<evidence type="ECO:0000313" key="3">
    <source>
        <dbReference type="Proteomes" id="UP000298049"/>
    </source>
</evidence>
<protein>
    <submittedName>
        <fullName evidence="2">Phosphate ABC transporter substrate-binding protein</fullName>
    </submittedName>
</protein>
<dbReference type="EMBL" id="CP031093">
    <property type="protein sequence ID" value="QCF27085.1"/>
    <property type="molecule type" value="Genomic_DNA"/>
</dbReference>
<accession>A0A4P7XJT6</accession>